<accession>A0A1I2H0Y5</accession>
<sequence>MDKKTKISRVCGLLLTATPLVAFATPGYLDFYYSPTPELEFDDGSDRLEFEGDGYGLRGAAPVADAVLLTAEYQKLNYDEASVAGLGSGDVDIDDERWRLGIGLQAPEQAGFQWGLYGEYLDVTLEGGGESFDADGFAVHVRGTLYASAATSVYGQIGYVKLEDDEGGDADGPEYLVGGVFSLTPQLGVFVDYRLTDLEDDDGGTIKSDELRTGLRLHFGR</sequence>
<keyword evidence="3" id="KW-1185">Reference proteome</keyword>
<protein>
    <recommendedName>
        <fullName evidence="4">Outer membrane protein beta-barrel domain-containing protein</fullName>
    </recommendedName>
</protein>
<evidence type="ECO:0000313" key="3">
    <source>
        <dbReference type="Proteomes" id="UP000199771"/>
    </source>
</evidence>
<dbReference type="OrthoDB" id="7067810at2"/>
<dbReference type="EMBL" id="FOOC01000001">
    <property type="protein sequence ID" value="SFF22391.1"/>
    <property type="molecule type" value="Genomic_DNA"/>
</dbReference>
<proteinExistence type="predicted"/>
<keyword evidence="1" id="KW-0732">Signal</keyword>
<evidence type="ECO:0008006" key="4">
    <source>
        <dbReference type="Google" id="ProtNLM"/>
    </source>
</evidence>
<reference evidence="2 3" key="1">
    <citation type="submission" date="2016-10" db="EMBL/GenBank/DDBJ databases">
        <authorList>
            <person name="de Groot N.N."/>
        </authorList>
    </citation>
    <scope>NUCLEOTIDE SEQUENCE [LARGE SCALE GENOMIC DNA]</scope>
    <source>
        <strain evidence="2 3">DSM 23609</strain>
    </source>
</reference>
<evidence type="ECO:0000313" key="2">
    <source>
        <dbReference type="EMBL" id="SFF22391.1"/>
    </source>
</evidence>
<dbReference type="STRING" id="1076937.SAMN04488120_10127"/>
<dbReference type="AlphaFoldDB" id="A0A1I2H0Y5"/>
<dbReference type="SUPFAM" id="SSF56935">
    <property type="entry name" value="Porins"/>
    <property type="match status" value="1"/>
</dbReference>
<evidence type="ECO:0000256" key="1">
    <source>
        <dbReference type="SAM" id="SignalP"/>
    </source>
</evidence>
<dbReference type="Gene3D" id="2.40.160.10">
    <property type="entry name" value="Porin"/>
    <property type="match status" value="1"/>
</dbReference>
<gene>
    <name evidence="2" type="ORF">SAMN04488120_10127</name>
</gene>
<dbReference type="Proteomes" id="UP000199771">
    <property type="component" value="Unassembled WGS sequence"/>
</dbReference>
<feature type="signal peptide" evidence="1">
    <location>
        <begin position="1"/>
        <end position="24"/>
    </location>
</feature>
<name>A0A1I2H0Y5_9GAMM</name>
<dbReference type="InterPro" id="IPR023614">
    <property type="entry name" value="Porin_dom_sf"/>
</dbReference>
<feature type="chain" id="PRO_5011606524" description="Outer membrane protein beta-barrel domain-containing protein" evidence="1">
    <location>
        <begin position="25"/>
        <end position="221"/>
    </location>
</feature>
<dbReference type="RefSeq" id="WP_091529734.1">
    <property type="nucleotide sequence ID" value="NZ_FOOC01000001.1"/>
</dbReference>
<organism evidence="2 3">
    <name type="scientific">Fontimonas thermophila</name>
    <dbReference type="NCBI Taxonomy" id="1076937"/>
    <lineage>
        <taxon>Bacteria</taxon>
        <taxon>Pseudomonadati</taxon>
        <taxon>Pseudomonadota</taxon>
        <taxon>Gammaproteobacteria</taxon>
        <taxon>Nevskiales</taxon>
        <taxon>Nevskiaceae</taxon>
        <taxon>Fontimonas</taxon>
    </lineage>
</organism>